<reference evidence="19 20" key="1">
    <citation type="submission" date="2017-01" db="EMBL/GenBank/DDBJ databases">
        <authorList>
            <person name="Mah S.A."/>
            <person name="Swanson W.J."/>
            <person name="Moy G.W."/>
            <person name="Vacquier V.D."/>
        </authorList>
    </citation>
    <scope>NUCLEOTIDE SEQUENCE [LARGE SCALE GENOMIC DNA]</scope>
    <source>
        <strain evidence="19 20">GSMNP</strain>
    </source>
</reference>
<dbReference type="InterPro" id="IPR007698">
    <property type="entry name" value="AlaDH/PNT_NAD(H)-bd"/>
</dbReference>
<name>A0A1R1X6L3_9FUNG</name>
<feature type="binding site" evidence="15">
    <location>
        <position position="279"/>
    </location>
    <ligand>
        <name>NAD(+)</name>
        <dbReference type="ChEBI" id="CHEBI:57540"/>
    </ligand>
</feature>
<evidence type="ECO:0000256" key="9">
    <source>
        <dbReference type="ARBA" id="ARBA00023154"/>
    </source>
</evidence>
<feature type="binding site" evidence="15">
    <location>
        <begin position="204"/>
        <end position="205"/>
    </location>
    <ligand>
        <name>NAD(+)</name>
        <dbReference type="ChEBI" id="CHEBI:57540"/>
    </ligand>
</feature>
<feature type="binding site" evidence="15">
    <location>
        <position position="252"/>
    </location>
    <ligand>
        <name>NAD(+)</name>
        <dbReference type="ChEBI" id="CHEBI:57540"/>
    </ligand>
</feature>
<keyword evidence="20" id="KW-1185">Reference proteome</keyword>
<evidence type="ECO:0000256" key="8">
    <source>
        <dbReference type="ARBA" id="ARBA00023027"/>
    </source>
</evidence>
<gene>
    <name evidence="19" type="ORF">AYI70_g10421</name>
</gene>
<evidence type="ECO:0000256" key="13">
    <source>
        <dbReference type="PIRNR" id="PIRNR018250"/>
    </source>
</evidence>
<dbReference type="FunFam" id="3.40.50.720:FF:000217">
    <property type="entry name" value="Saccharopine dehydrogenase [NAD(+), L-lysine-forming]"/>
    <property type="match status" value="1"/>
</dbReference>
<evidence type="ECO:0000256" key="15">
    <source>
        <dbReference type="PIRSR" id="PIRSR018250-3"/>
    </source>
</evidence>
<evidence type="ECO:0000256" key="1">
    <source>
        <dbReference type="ARBA" id="ARBA00004884"/>
    </source>
</evidence>
<dbReference type="GO" id="GO:0004754">
    <property type="term" value="F:saccharopine dehydrogenase (NAD+, L-lysine-forming) activity"/>
    <property type="evidence" value="ECO:0007669"/>
    <property type="project" value="UniProtKB-EC"/>
</dbReference>
<dbReference type="OrthoDB" id="265306at2759"/>
<evidence type="ECO:0000259" key="18">
    <source>
        <dbReference type="SMART" id="SM01003"/>
    </source>
</evidence>
<dbReference type="GO" id="GO:0019878">
    <property type="term" value="P:lysine biosynthetic process via aminoadipic acid"/>
    <property type="evidence" value="ECO:0007669"/>
    <property type="project" value="UniProtKB-UniPathway"/>
</dbReference>
<keyword evidence="8 13" id="KW-0520">NAD</keyword>
<protein>
    <recommendedName>
        <fullName evidence="5 13">Saccharopine dehydrogenase [NAD(+), L-lysine-forming]</fullName>
        <shortName evidence="13">SDH</shortName>
        <ecNumber evidence="4 13">1.5.1.7</ecNumber>
    </recommendedName>
    <alternativeName>
        <fullName evidence="11 13">Lysine--2-oxoglutarate reductase</fullName>
    </alternativeName>
</protein>
<evidence type="ECO:0000256" key="6">
    <source>
        <dbReference type="ARBA" id="ARBA00022605"/>
    </source>
</evidence>
<evidence type="ECO:0000256" key="11">
    <source>
        <dbReference type="ARBA" id="ARBA00033228"/>
    </source>
</evidence>
<feature type="binding site" evidence="15">
    <location>
        <position position="136"/>
    </location>
    <ligand>
        <name>NAD(+)</name>
        <dbReference type="ChEBI" id="CHEBI:57540"/>
    </ligand>
</feature>
<dbReference type="SUPFAM" id="SSF51735">
    <property type="entry name" value="NAD(P)-binding Rossmann-fold domains"/>
    <property type="match status" value="1"/>
</dbReference>
<keyword evidence="9 13" id="KW-0457">Lysine biosynthesis</keyword>
<evidence type="ECO:0000256" key="7">
    <source>
        <dbReference type="ARBA" id="ARBA00023002"/>
    </source>
</evidence>
<dbReference type="EC" id="1.5.1.7" evidence="4 13"/>
<comment type="catalytic activity">
    <reaction evidence="12 13">
        <text>L-saccharopine + NAD(+) + H2O = L-lysine + 2-oxoglutarate + NADH + H(+)</text>
        <dbReference type="Rhea" id="RHEA:12440"/>
        <dbReference type="ChEBI" id="CHEBI:15377"/>
        <dbReference type="ChEBI" id="CHEBI:15378"/>
        <dbReference type="ChEBI" id="CHEBI:16810"/>
        <dbReference type="ChEBI" id="CHEBI:32551"/>
        <dbReference type="ChEBI" id="CHEBI:57540"/>
        <dbReference type="ChEBI" id="CHEBI:57945"/>
        <dbReference type="ChEBI" id="CHEBI:57951"/>
        <dbReference type="EC" id="1.5.1.7"/>
    </reaction>
</comment>
<evidence type="ECO:0000256" key="12">
    <source>
        <dbReference type="ARBA" id="ARBA00047860"/>
    </source>
</evidence>
<feature type="domain" description="Alanine dehydrogenase/pyridine nucleotide transhydrogenase N-terminal" evidence="18">
    <location>
        <begin position="10"/>
        <end position="148"/>
    </location>
</feature>
<dbReference type="InterPro" id="IPR027281">
    <property type="entry name" value="Lys1"/>
</dbReference>
<feature type="domain" description="Alanine dehydrogenase/pyridine nucleotide transhydrogenase NAD(H)-binding" evidence="17">
    <location>
        <begin position="180"/>
        <end position="318"/>
    </location>
</feature>
<dbReference type="Proteomes" id="UP000187283">
    <property type="component" value="Unassembled WGS sequence"/>
</dbReference>
<feature type="binding site" evidence="15">
    <location>
        <position position="228"/>
    </location>
    <ligand>
        <name>NAD(+)</name>
        <dbReference type="ChEBI" id="CHEBI:57540"/>
    </ligand>
</feature>
<dbReference type="PIRSF" id="PIRSF018250">
    <property type="entry name" value="Saccharopine_DH_Lys"/>
    <property type="match status" value="1"/>
</dbReference>
<dbReference type="CDD" id="cd12188">
    <property type="entry name" value="SDH"/>
    <property type="match status" value="1"/>
</dbReference>
<sequence length="370" mass="41570">MAQNNSVHLWLRKETKPLEHRTVLSPDVAKYLIEQAYPGFKITVEKCNDRIFKIEDFEEAGCQIVETGTWRTAPLDTIIIGLKELPENDFTPLPHKHIMFAHCYKQQTGWKEVMKRFIEGKGTLYDLEFLLDDNNRRVAAYGFYAGFTGSAVGINSWCHQIISPNEKMPPIQPYSHEDILIAELKDKIAKVGRAPKILVIGALGRCGSGAVSLARKAGVPEENIIKWDMAETAKGGPFKEIIDADIFINCIYLTSKIPPFVNQDLINDPNRNLSVIIDVSCDPNSPNNPVPIYDTWSSFADPLLDIKTTSGKPLKLCAIDHLPSMLPRESSIMFCKDLLPSLLNLTDIETYPVWARAKKLFLEKSNEALA</sequence>
<comment type="pathway">
    <text evidence="1 13">Amino-acid biosynthesis; L-lysine biosynthesis via AAA pathway; L-lysine from L-alpha-aminoadipate (fungal route): step 3/3.</text>
</comment>
<dbReference type="Gene3D" id="3.40.50.720">
    <property type="entry name" value="NAD(P)-binding Rossmann-like Domain"/>
    <property type="match status" value="2"/>
</dbReference>
<dbReference type="UniPathway" id="UPA00033">
    <property type="reaction ID" value="UER00034"/>
</dbReference>
<feature type="active site" description="Proton donor" evidence="14">
    <location>
        <position position="102"/>
    </location>
</feature>
<comment type="caution">
    <text evidence="19">The sequence shown here is derived from an EMBL/GenBank/DDBJ whole genome shotgun (WGS) entry which is preliminary data.</text>
</comment>
<evidence type="ECO:0000256" key="5">
    <source>
        <dbReference type="ARBA" id="ARBA00021221"/>
    </source>
</evidence>
<evidence type="ECO:0000256" key="2">
    <source>
        <dbReference type="ARBA" id="ARBA00005689"/>
    </source>
</evidence>
<evidence type="ECO:0000313" key="19">
    <source>
        <dbReference type="EMBL" id="OMJ10283.1"/>
    </source>
</evidence>
<evidence type="ECO:0000256" key="16">
    <source>
        <dbReference type="PIRSR" id="PIRSR018250-4"/>
    </source>
</evidence>
<accession>A0A1R1X6L3</accession>
<evidence type="ECO:0000256" key="14">
    <source>
        <dbReference type="PIRSR" id="PIRSR018250-1"/>
    </source>
</evidence>
<dbReference type="SMART" id="SM01002">
    <property type="entry name" value="AlaDh_PNT_C"/>
    <property type="match status" value="1"/>
</dbReference>
<keyword evidence="6 13" id="KW-0028">Amino-acid biosynthesis</keyword>
<feature type="disulfide bond" evidence="16">
    <location>
        <begin position="206"/>
        <end position="250"/>
    </location>
</feature>
<comment type="similarity">
    <text evidence="2 13">Belongs to the AlaDH/PNT family.</text>
</comment>
<organism evidence="19 20">
    <name type="scientific">Smittium culicis</name>
    <dbReference type="NCBI Taxonomy" id="133412"/>
    <lineage>
        <taxon>Eukaryota</taxon>
        <taxon>Fungi</taxon>
        <taxon>Fungi incertae sedis</taxon>
        <taxon>Zoopagomycota</taxon>
        <taxon>Kickxellomycotina</taxon>
        <taxon>Harpellomycetes</taxon>
        <taxon>Harpellales</taxon>
        <taxon>Legeriomycetaceae</taxon>
        <taxon>Smittium</taxon>
    </lineage>
</organism>
<feature type="binding site" evidence="15">
    <location>
        <begin position="319"/>
        <end position="322"/>
    </location>
    <ligand>
        <name>NAD(+)</name>
        <dbReference type="ChEBI" id="CHEBI:57540"/>
    </ligand>
</feature>
<evidence type="ECO:0000256" key="10">
    <source>
        <dbReference type="ARBA" id="ARBA00023157"/>
    </source>
</evidence>
<dbReference type="SUPFAM" id="SSF52283">
    <property type="entry name" value="Formate/glycerate dehydrogenase catalytic domain-like"/>
    <property type="match status" value="1"/>
</dbReference>
<dbReference type="STRING" id="133412.A0A1R1X6L3"/>
<feature type="active site" description="Proton acceptor" evidence="14">
    <location>
        <position position="83"/>
    </location>
</feature>
<proteinExistence type="inferred from homology"/>
<feature type="binding site" evidence="15">
    <location>
        <position position="232"/>
    </location>
    <ligand>
        <name>NAD(+)</name>
        <dbReference type="ChEBI" id="CHEBI:57540"/>
    </ligand>
</feature>
<dbReference type="InterPro" id="IPR051168">
    <property type="entry name" value="AASS"/>
</dbReference>
<keyword evidence="10" id="KW-1015">Disulfide bond</keyword>
<keyword evidence="7 13" id="KW-0560">Oxidoreductase</keyword>
<dbReference type="SMART" id="SM01003">
    <property type="entry name" value="AlaDh_PNT_N"/>
    <property type="match status" value="1"/>
</dbReference>
<comment type="subunit">
    <text evidence="3">Monomer.</text>
</comment>
<dbReference type="InterPro" id="IPR007886">
    <property type="entry name" value="AlaDH/PNT_N"/>
</dbReference>
<dbReference type="PANTHER" id="PTHR11133">
    <property type="entry name" value="SACCHAROPINE DEHYDROGENASE"/>
    <property type="match status" value="1"/>
</dbReference>
<evidence type="ECO:0000313" key="20">
    <source>
        <dbReference type="Proteomes" id="UP000187283"/>
    </source>
</evidence>
<dbReference type="InterPro" id="IPR036291">
    <property type="entry name" value="NAD(P)-bd_dom_sf"/>
</dbReference>
<dbReference type="EMBL" id="LSSN01005074">
    <property type="protein sequence ID" value="OMJ10283.1"/>
    <property type="molecule type" value="Genomic_DNA"/>
</dbReference>
<dbReference type="AlphaFoldDB" id="A0A1R1X6L3"/>
<dbReference type="PANTHER" id="PTHR11133:SF23">
    <property type="entry name" value="SACCHAROPINE DEHYDROGENASE [NAD(+), L-LYSINE-FORMING]"/>
    <property type="match status" value="1"/>
</dbReference>
<evidence type="ECO:0000259" key="17">
    <source>
        <dbReference type="SMART" id="SM01002"/>
    </source>
</evidence>
<dbReference type="GO" id="GO:0005737">
    <property type="term" value="C:cytoplasm"/>
    <property type="evidence" value="ECO:0007669"/>
    <property type="project" value="TreeGrafter"/>
</dbReference>
<evidence type="ECO:0000256" key="4">
    <source>
        <dbReference type="ARBA" id="ARBA00012847"/>
    </source>
</evidence>
<dbReference type="Pfam" id="PF05222">
    <property type="entry name" value="AlaDh_PNT_N"/>
    <property type="match status" value="1"/>
</dbReference>
<evidence type="ECO:0000256" key="3">
    <source>
        <dbReference type="ARBA" id="ARBA00011245"/>
    </source>
</evidence>